<dbReference type="Gene3D" id="2.60.120.10">
    <property type="entry name" value="Jelly Rolls"/>
    <property type="match status" value="2"/>
</dbReference>
<organism evidence="10 11">
    <name type="scientific">Filimonas effusa</name>
    <dbReference type="NCBI Taxonomy" id="2508721"/>
    <lineage>
        <taxon>Bacteria</taxon>
        <taxon>Pseudomonadati</taxon>
        <taxon>Bacteroidota</taxon>
        <taxon>Chitinophagia</taxon>
        <taxon>Chitinophagales</taxon>
        <taxon>Chitinophagaceae</taxon>
        <taxon>Filimonas</taxon>
    </lineage>
</organism>
<dbReference type="Pfam" id="PF20511">
    <property type="entry name" value="PMI_typeI_cat"/>
    <property type="match status" value="1"/>
</dbReference>
<feature type="binding site" evidence="8">
    <location>
        <position position="138"/>
    </location>
    <ligand>
        <name>Zn(2+)</name>
        <dbReference type="ChEBI" id="CHEBI:29105"/>
    </ligand>
</feature>
<dbReference type="PANTHER" id="PTHR10309:SF0">
    <property type="entry name" value="MANNOSE-6-PHOSPHATE ISOMERASE"/>
    <property type="match status" value="1"/>
</dbReference>
<comment type="cofactor">
    <cofactor evidence="8">
        <name>Zn(2+)</name>
        <dbReference type="ChEBI" id="CHEBI:29105"/>
    </cofactor>
    <text evidence="8">Binds 1 zinc ion per subunit.</text>
</comment>
<feature type="binding site" evidence="8">
    <location>
        <position position="103"/>
    </location>
    <ligand>
        <name>Zn(2+)</name>
        <dbReference type="ChEBI" id="CHEBI:29105"/>
    </ligand>
</feature>
<proteinExistence type="inferred from homology"/>
<evidence type="ECO:0000256" key="5">
    <source>
        <dbReference type="ARBA" id="ARBA00022833"/>
    </source>
</evidence>
<dbReference type="CDD" id="cd07011">
    <property type="entry name" value="cupin_PMI_type_I_N"/>
    <property type="match status" value="1"/>
</dbReference>
<name>A0A4Q1DCI7_9BACT</name>
<evidence type="ECO:0000313" key="11">
    <source>
        <dbReference type="Proteomes" id="UP000290545"/>
    </source>
</evidence>
<evidence type="ECO:0000256" key="4">
    <source>
        <dbReference type="ARBA" id="ARBA00022723"/>
    </source>
</evidence>
<evidence type="ECO:0000256" key="1">
    <source>
        <dbReference type="ARBA" id="ARBA00000757"/>
    </source>
</evidence>
<keyword evidence="5 8" id="KW-0862">Zinc</keyword>
<protein>
    <recommendedName>
        <fullName evidence="3">mannose-6-phosphate isomerase</fullName>
        <ecNumber evidence="3">5.3.1.8</ecNumber>
    </recommendedName>
</protein>
<evidence type="ECO:0000259" key="9">
    <source>
        <dbReference type="Pfam" id="PF20511"/>
    </source>
</evidence>
<comment type="similarity">
    <text evidence="2">Belongs to the mannose-6-phosphate isomerase type 1 family.</text>
</comment>
<dbReference type="GO" id="GO:0008270">
    <property type="term" value="F:zinc ion binding"/>
    <property type="evidence" value="ECO:0007669"/>
    <property type="project" value="InterPro"/>
</dbReference>
<dbReference type="PIRSF" id="PIRSF001480">
    <property type="entry name" value="Mannose-6-phosphate_isomerase"/>
    <property type="match status" value="1"/>
</dbReference>
<dbReference type="InterPro" id="IPR014710">
    <property type="entry name" value="RmlC-like_jellyroll"/>
</dbReference>
<keyword evidence="6 10" id="KW-0413">Isomerase</keyword>
<dbReference type="Proteomes" id="UP000290545">
    <property type="component" value="Unassembled WGS sequence"/>
</dbReference>
<evidence type="ECO:0000256" key="3">
    <source>
        <dbReference type="ARBA" id="ARBA00011956"/>
    </source>
</evidence>
<dbReference type="RefSeq" id="WP_129002984.1">
    <property type="nucleotide sequence ID" value="NZ_SDHZ01000001.1"/>
</dbReference>
<dbReference type="InterPro" id="IPR016305">
    <property type="entry name" value="Mannose-6-P_Isomerase"/>
</dbReference>
<dbReference type="InterPro" id="IPR001250">
    <property type="entry name" value="Man6P_Isoase-1"/>
</dbReference>
<dbReference type="PRINTS" id="PR00714">
    <property type="entry name" value="MAN6PISMRASE"/>
</dbReference>
<dbReference type="Gene3D" id="1.10.441.10">
    <property type="entry name" value="Phosphomannose Isomerase, domain 2"/>
    <property type="match status" value="1"/>
</dbReference>
<gene>
    <name evidence="10" type="primary">manA</name>
    <name evidence="10" type="ORF">ESB13_10765</name>
</gene>
<keyword evidence="4 8" id="KW-0479">Metal-binding</keyword>
<dbReference type="GO" id="GO:0004476">
    <property type="term" value="F:mannose-6-phosphate isomerase activity"/>
    <property type="evidence" value="ECO:0007669"/>
    <property type="project" value="UniProtKB-EC"/>
</dbReference>
<dbReference type="OrthoDB" id="9808275at2"/>
<accession>A0A4Q1DCI7</accession>
<dbReference type="PROSITE" id="PS00965">
    <property type="entry name" value="PMI_I_1"/>
    <property type="match status" value="1"/>
</dbReference>
<dbReference type="GO" id="GO:0005829">
    <property type="term" value="C:cytosol"/>
    <property type="evidence" value="ECO:0007669"/>
    <property type="project" value="TreeGrafter"/>
</dbReference>
<feature type="binding site" evidence="8">
    <location>
        <position position="101"/>
    </location>
    <ligand>
        <name>Zn(2+)</name>
        <dbReference type="ChEBI" id="CHEBI:29105"/>
    </ligand>
</feature>
<evidence type="ECO:0000313" key="10">
    <source>
        <dbReference type="EMBL" id="RXK87234.1"/>
    </source>
</evidence>
<dbReference type="InterPro" id="IPR018050">
    <property type="entry name" value="Pmannose_isomerase-type1_CS"/>
</dbReference>
<dbReference type="EMBL" id="SDHZ01000001">
    <property type="protein sequence ID" value="RXK87234.1"/>
    <property type="molecule type" value="Genomic_DNA"/>
</dbReference>
<dbReference type="PANTHER" id="PTHR10309">
    <property type="entry name" value="MANNOSE-6-PHOSPHATE ISOMERASE"/>
    <property type="match status" value="1"/>
</dbReference>
<dbReference type="EC" id="5.3.1.8" evidence="3"/>
<dbReference type="GO" id="GO:0009298">
    <property type="term" value="P:GDP-mannose biosynthetic process"/>
    <property type="evidence" value="ECO:0007669"/>
    <property type="project" value="InterPro"/>
</dbReference>
<dbReference type="NCBIfam" id="TIGR00218">
    <property type="entry name" value="manA"/>
    <property type="match status" value="1"/>
</dbReference>
<evidence type="ECO:0000256" key="8">
    <source>
        <dbReference type="PIRSR" id="PIRSR001480-2"/>
    </source>
</evidence>
<keyword evidence="11" id="KW-1185">Reference proteome</keyword>
<comment type="caution">
    <text evidence="10">The sequence shown here is derived from an EMBL/GenBank/DDBJ whole genome shotgun (WGS) entry which is preliminary data.</text>
</comment>
<sequence>MVQDKIFRLKGKVQHYAWGGHAFIPQWLGTQSVDNQPCAEYWMGAHPSAASVLETNGTEVSLLQLIQQQPEEAIGAAVWNRFGELPYLFKILDVKDMLSIQVHPSKAEAEKGYDAEEAAGVPVNAPHRNYKDRNHKPEVMIALSEFWLLHGFLQPDLLRKVLRSVPAFSELAPLFDKEGYKGLYQHVMEMPQAQVNALLTPLVLAECQKYEAGQLNRSQPGWWVAKLCANQKLLGNVDRGIFSVYFFNIVQVQPGEAVFQGAGVPHAYLEGQNVELMANSDNVLRGGLTPKHVDVPELLKHTIFEGITPVIMKGDAAGNGERLYPCPVPDFGISKIELQPGEKWNHITDSLEILVVMNGSATITGNGSVTVEKGQAAAVLAGEPYVLQAGSPLLVYRAFVPRLA</sequence>
<evidence type="ECO:0000256" key="7">
    <source>
        <dbReference type="PIRSR" id="PIRSR001480-1"/>
    </source>
</evidence>
<comment type="catalytic activity">
    <reaction evidence="1">
        <text>D-mannose 6-phosphate = D-fructose 6-phosphate</text>
        <dbReference type="Rhea" id="RHEA:12356"/>
        <dbReference type="ChEBI" id="CHEBI:58735"/>
        <dbReference type="ChEBI" id="CHEBI:61527"/>
        <dbReference type="EC" id="5.3.1.8"/>
    </reaction>
</comment>
<feature type="domain" description="Phosphomannose isomerase type I catalytic" evidence="9">
    <location>
        <begin position="6"/>
        <end position="152"/>
    </location>
</feature>
<reference evidence="10 11" key="1">
    <citation type="submission" date="2019-01" db="EMBL/GenBank/DDBJ databases">
        <title>Filimonas sp. strain TTM-71.</title>
        <authorList>
            <person name="Chen W.-M."/>
        </authorList>
    </citation>
    <scope>NUCLEOTIDE SEQUENCE [LARGE SCALE GENOMIC DNA]</scope>
    <source>
        <strain evidence="10 11">TTM-71</strain>
    </source>
</reference>
<evidence type="ECO:0000256" key="2">
    <source>
        <dbReference type="ARBA" id="ARBA00010772"/>
    </source>
</evidence>
<dbReference type="InterPro" id="IPR011051">
    <property type="entry name" value="RmlC_Cupin_sf"/>
</dbReference>
<feature type="binding site" evidence="8">
    <location>
        <position position="266"/>
    </location>
    <ligand>
        <name>Zn(2+)</name>
        <dbReference type="ChEBI" id="CHEBI:29105"/>
    </ligand>
</feature>
<dbReference type="AlphaFoldDB" id="A0A4Q1DCI7"/>
<dbReference type="SUPFAM" id="SSF51182">
    <property type="entry name" value="RmlC-like cupins"/>
    <property type="match status" value="1"/>
</dbReference>
<dbReference type="GO" id="GO:0005975">
    <property type="term" value="P:carbohydrate metabolic process"/>
    <property type="evidence" value="ECO:0007669"/>
    <property type="project" value="InterPro"/>
</dbReference>
<feature type="active site" evidence="7">
    <location>
        <position position="285"/>
    </location>
</feature>
<evidence type="ECO:0000256" key="6">
    <source>
        <dbReference type="ARBA" id="ARBA00023235"/>
    </source>
</evidence>
<dbReference type="InterPro" id="IPR046457">
    <property type="entry name" value="PMI_typeI_cat"/>
</dbReference>